<dbReference type="InterPro" id="IPR018060">
    <property type="entry name" value="HTH_AraC"/>
</dbReference>
<comment type="caution">
    <text evidence="5">The sequence shown here is derived from an EMBL/GenBank/DDBJ whole genome shotgun (WGS) entry which is preliminary data.</text>
</comment>
<dbReference type="InterPro" id="IPR009057">
    <property type="entry name" value="Homeodomain-like_sf"/>
</dbReference>
<dbReference type="InterPro" id="IPR037923">
    <property type="entry name" value="HTH-like"/>
</dbReference>
<evidence type="ECO:0000256" key="3">
    <source>
        <dbReference type="ARBA" id="ARBA00023163"/>
    </source>
</evidence>
<evidence type="ECO:0000313" key="5">
    <source>
        <dbReference type="EMBL" id="GET32774.1"/>
    </source>
</evidence>
<organism evidence="5 6">
    <name type="scientific">Prolixibacter bellariivorans</name>
    <dbReference type="NCBI Taxonomy" id="314319"/>
    <lineage>
        <taxon>Bacteria</taxon>
        <taxon>Pseudomonadati</taxon>
        <taxon>Bacteroidota</taxon>
        <taxon>Bacteroidia</taxon>
        <taxon>Marinilabiliales</taxon>
        <taxon>Prolixibacteraceae</taxon>
        <taxon>Prolixibacter</taxon>
    </lineage>
</organism>
<gene>
    <name evidence="5" type="ORF">PbJCM13498_16370</name>
</gene>
<name>A0A5M4AYD1_9BACT</name>
<keyword evidence="2" id="KW-0238">DNA-binding</keyword>
<keyword evidence="3" id="KW-0804">Transcription</keyword>
<evidence type="ECO:0000259" key="4">
    <source>
        <dbReference type="PROSITE" id="PS01124"/>
    </source>
</evidence>
<dbReference type="EMBL" id="BLAX01000001">
    <property type="protein sequence ID" value="GET32774.1"/>
    <property type="molecule type" value="Genomic_DNA"/>
</dbReference>
<feature type="domain" description="HTH araC/xylS-type" evidence="4">
    <location>
        <begin position="192"/>
        <end position="290"/>
    </location>
</feature>
<dbReference type="SUPFAM" id="SSF46689">
    <property type="entry name" value="Homeodomain-like"/>
    <property type="match status" value="1"/>
</dbReference>
<dbReference type="SMART" id="SM00342">
    <property type="entry name" value="HTH_ARAC"/>
    <property type="match status" value="1"/>
</dbReference>
<dbReference type="PROSITE" id="PS01124">
    <property type="entry name" value="HTH_ARAC_FAMILY_2"/>
    <property type="match status" value="1"/>
</dbReference>
<reference evidence="5 6" key="1">
    <citation type="submission" date="2019-10" db="EMBL/GenBank/DDBJ databases">
        <title>Prolixibacter strains distinguished by the presence of nitrate reductase genes were adept at nitrate-dependent anaerobic corrosion of metallic iron and carbon steel.</title>
        <authorList>
            <person name="Iino T."/>
            <person name="Shono N."/>
            <person name="Ito K."/>
            <person name="Nakamura R."/>
            <person name="Sueoka K."/>
            <person name="Harayama S."/>
            <person name="Ohkuma M."/>
        </authorList>
    </citation>
    <scope>NUCLEOTIDE SEQUENCE [LARGE SCALE GENOMIC DNA]</scope>
    <source>
        <strain evidence="5 6">JCM 13498</strain>
    </source>
</reference>
<dbReference type="SUPFAM" id="SSF51215">
    <property type="entry name" value="Regulatory protein AraC"/>
    <property type="match status" value="1"/>
</dbReference>
<keyword evidence="6" id="KW-1185">Reference proteome</keyword>
<protein>
    <submittedName>
        <fullName evidence="5">AraC family transcriptional regulator</fullName>
    </submittedName>
</protein>
<dbReference type="OrthoDB" id="1096411at2"/>
<accession>A0A5M4AYD1</accession>
<dbReference type="RefSeq" id="WP_025862649.1">
    <property type="nucleotide sequence ID" value="NZ_BLAX01000001.1"/>
</dbReference>
<dbReference type="Pfam" id="PF02311">
    <property type="entry name" value="AraC_binding"/>
    <property type="match status" value="1"/>
</dbReference>
<dbReference type="GO" id="GO:0003700">
    <property type="term" value="F:DNA-binding transcription factor activity"/>
    <property type="evidence" value="ECO:0007669"/>
    <property type="project" value="InterPro"/>
</dbReference>
<proteinExistence type="predicted"/>
<dbReference type="Pfam" id="PF12833">
    <property type="entry name" value="HTH_18"/>
    <property type="match status" value="1"/>
</dbReference>
<dbReference type="GO" id="GO:0043565">
    <property type="term" value="F:sequence-specific DNA binding"/>
    <property type="evidence" value="ECO:0007669"/>
    <property type="project" value="InterPro"/>
</dbReference>
<evidence type="ECO:0000313" key="6">
    <source>
        <dbReference type="Proteomes" id="UP000391834"/>
    </source>
</evidence>
<dbReference type="InterPro" id="IPR003313">
    <property type="entry name" value="AraC-bd"/>
</dbReference>
<keyword evidence="1" id="KW-0805">Transcription regulation</keyword>
<evidence type="ECO:0000256" key="1">
    <source>
        <dbReference type="ARBA" id="ARBA00023015"/>
    </source>
</evidence>
<dbReference type="Proteomes" id="UP000391834">
    <property type="component" value="Unassembled WGS sequence"/>
</dbReference>
<evidence type="ECO:0000256" key="2">
    <source>
        <dbReference type="ARBA" id="ARBA00023125"/>
    </source>
</evidence>
<dbReference type="Gene3D" id="1.10.10.60">
    <property type="entry name" value="Homeodomain-like"/>
    <property type="match status" value="1"/>
</dbReference>
<sequence length="296" mass="34987">MVIPVIEKLDPHKGWTNDQWFFRLMTICDYKAENQSEAFHLHDYYSVFWIKTGEVVHATDFVEYTLAGNSILFVPPGIRHRMILDKYCDGVTFIFNEEFIRMNFDSNIPVREYEIFFNHTFKSMITLTDEDIPAFEMIVDKLMKEYNRHDKFSRSIVLNLLNLFFLEASRIYEEQNQEEEVEAGDAPNSSIIEFKSLINKYYREEKGVAFYAEKLNMQPSCLNSVTRRTSGITAGEMIRNRIITEVKRLLFTTDMSIKEIGIEMGFDDPAYFSRFFKKYTGTSLSDFRELSRKKYK</sequence>
<dbReference type="PANTHER" id="PTHR43280:SF32">
    <property type="entry name" value="TRANSCRIPTIONAL REGULATORY PROTEIN"/>
    <property type="match status" value="1"/>
</dbReference>
<dbReference type="PANTHER" id="PTHR43280">
    <property type="entry name" value="ARAC-FAMILY TRANSCRIPTIONAL REGULATOR"/>
    <property type="match status" value="1"/>
</dbReference>
<dbReference type="AlphaFoldDB" id="A0A5M4AYD1"/>